<evidence type="ECO:0000259" key="3">
    <source>
        <dbReference type="Pfam" id="PF01323"/>
    </source>
</evidence>
<dbReference type="InterPro" id="IPR036249">
    <property type="entry name" value="Thioredoxin-like_sf"/>
</dbReference>
<feature type="domain" description="DSBA-like thioredoxin" evidence="3">
    <location>
        <begin position="3"/>
        <end position="189"/>
    </location>
</feature>
<feature type="active site" description="Nucleophile" evidence="2">
    <location>
        <position position="11"/>
    </location>
</feature>
<dbReference type="GO" id="GO:0004364">
    <property type="term" value="F:glutathione transferase activity"/>
    <property type="evidence" value="ECO:0007669"/>
    <property type="project" value="TreeGrafter"/>
</dbReference>
<dbReference type="PANTHER" id="PTHR42943:SF2">
    <property type="entry name" value="GLUTATHIONE S-TRANSFERASE KAPPA 1"/>
    <property type="match status" value="1"/>
</dbReference>
<sequence length="198" mass="22378">MALAFWYEFASTYSYLTAMRIEAESRSRGIDVDWRPFLLGPIFKRQGWNSSPFEVYPLKGIYMWRDMERQCDLYGLPLLRPDIFPQNSLLAARLAFSGREEGWAPAFTRAVYQAEFGEGRDISRPELLAGILMELGLDADTLLARAGSEDVKAALKAQGAEADRLGLFGSPSFVTSDGELFWGNDRLEQAFEWEARLG</sequence>
<proteinExistence type="inferred from homology"/>
<dbReference type="GO" id="GO:0018845">
    <property type="term" value="F:2-hydroxychromene-2-carboxylate isomerase activity"/>
    <property type="evidence" value="ECO:0007669"/>
    <property type="project" value="UniProtKB-UniRule"/>
</dbReference>
<keyword evidence="5" id="KW-1185">Reference proteome</keyword>
<dbReference type="AlphaFoldDB" id="A0A2T5VIB7"/>
<dbReference type="InterPro" id="IPR001853">
    <property type="entry name" value="DSBA-like_thioredoxin_dom"/>
</dbReference>
<evidence type="ECO:0000313" key="5">
    <source>
        <dbReference type="Proteomes" id="UP000244081"/>
    </source>
</evidence>
<dbReference type="InterPro" id="IPR014440">
    <property type="entry name" value="HCCAis_GSTk"/>
</dbReference>
<dbReference type="Proteomes" id="UP000244081">
    <property type="component" value="Unassembled WGS sequence"/>
</dbReference>
<dbReference type="RefSeq" id="WP_107988915.1">
    <property type="nucleotide sequence ID" value="NZ_QAYG01000001.1"/>
</dbReference>
<dbReference type="EMBL" id="QAYG01000001">
    <property type="protein sequence ID" value="PTW63493.1"/>
    <property type="molecule type" value="Genomic_DNA"/>
</dbReference>
<accession>A0A2T5VIB7</accession>
<dbReference type="OrthoDB" id="5244108at2"/>
<dbReference type="Gene3D" id="3.40.30.10">
    <property type="entry name" value="Glutaredoxin"/>
    <property type="match status" value="1"/>
</dbReference>
<dbReference type="PIRSF" id="PIRSF006386">
    <property type="entry name" value="HCCAis_GSTk"/>
    <property type="match status" value="1"/>
</dbReference>
<dbReference type="CDD" id="cd03022">
    <property type="entry name" value="DsbA_HCCA_Iso"/>
    <property type="match status" value="1"/>
</dbReference>
<dbReference type="InterPro" id="IPR051924">
    <property type="entry name" value="GST_Kappa/NadH"/>
</dbReference>
<evidence type="ECO:0000313" key="4">
    <source>
        <dbReference type="EMBL" id="PTW63493.1"/>
    </source>
</evidence>
<organism evidence="4 5">
    <name type="scientific">Breoghania corrubedonensis</name>
    <dbReference type="NCBI Taxonomy" id="665038"/>
    <lineage>
        <taxon>Bacteria</taxon>
        <taxon>Pseudomonadati</taxon>
        <taxon>Pseudomonadota</taxon>
        <taxon>Alphaproteobacteria</taxon>
        <taxon>Hyphomicrobiales</taxon>
        <taxon>Stappiaceae</taxon>
        <taxon>Breoghania</taxon>
    </lineage>
</organism>
<dbReference type="PANTHER" id="PTHR42943">
    <property type="entry name" value="GLUTATHIONE S-TRANSFERASE KAPPA"/>
    <property type="match status" value="1"/>
</dbReference>
<keyword evidence="1 4" id="KW-0413">Isomerase</keyword>
<reference evidence="4 5" key="1">
    <citation type="submission" date="2018-04" db="EMBL/GenBank/DDBJ databases">
        <title>Genomic Encyclopedia of Archaeal and Bacterial Type Strains, Phase II (KMG-II): from individual species to whole genera.</title>
        <authorList>
            <person name="Goeker M."/>
        </authorList>
    </citation>
    <scope>NUCLEOTIDE SEQUENCE [LARGE SCALE GENOMIC DNA]</scope>
    <source>
        <strain evidence="4 5">DSM 23382</strain>
    </source>
</reference>
<dbReference type="Pfam" id="PF01323">
    <property type="entry name" value="DSBA"/>
    <property type="match status" value="1"/>
</dbReference>
<dbReference type="GO" id="GO:0004602">
    <property type="term" value="F:glutathione peroxidase activity"/>
    <property type="evidence" value="ECO:0007669"/>
    <property type="project" value="TreeGrafter"/>
</dbReference>
<name>A0A2T5VIB7_9HYPH</name>
<protein>
    <recommendedName>
        <fullName evidence="1">2-hydroxychromene-2-carboxylate isomerase</fullName>
        <ecNumber evidence="1">5.99.1.4</ecNumber>
    </recommendedName>
</protein>
<dbReference type="SUPFAM" id="SSF52833">
    <property type="entry name" value="Thioredoxin-like"/>
    <property type="match status" value="1"/>
</dbReference>
<gene>
    <name evidence="4" type="ORF">C8N35_1011547</name>
</gene>
<comment type="similarity">
    <text evidence="1">Belongs to the GST superfamily. NadH family.</text>
</comment>
<evidence type="ECO:0000256" key="2">
    <source>
        <dbReference type="PIRSR" id="PIRSR006386-1"/>
    </source>
</evidence>
<evidence type="ECO:0000256" key="1">
    <source>
        <dbReference type="PIRNR" id="PIRNR006386"/>
    </source>
</evidence>
<dbReference type="EC" id="5.99.1.4" evidence="1"/>
<dbReference type="GO" id="GO:1901170">
    <property type="term" value="P:naphthalene catabolic process"/>
    <property type="evidence" value="ECO:0007669"/>
    <property type="project" value="InterPro"/>
</dbReference>
<comment type="caution">
    <text evidence="4">The sequence shown here is derived from an EMBL/GenBank/DDBJ whole genome shotgun (WGS) entry which is preliminary data.</text>
</comment>
<dbReference type="GO" id="GO:0006749">
    <property type="term" value="P:glutathione metabolic process"/>
    <property type="evidence" value="ECO:0007669"/>
    <property type="project" value="TreeGrafter"/>
</dbReference>
<dbReference type="InterPro" id="IPR044087">
    <property type="entry name" value="NahD-like"/>
</dbReference>
<comment type="catalytic activity">
    <reaction evidence="1">
        <text>2-hydroxychromene-2-carboxylate = (3E)-4-(2-hydroxyphenyl)-2-oxobut-3-enoate</text>
        <dbReference type="Rhea" id="RHEA:27401"/>
        <dbReference type="ChEBI" id="CHEBI:59350"/>
        <dbReference type="ChEBI" id="CHEBI:59353"/>
        <dbReference type="EC" id="5.99.1.4"/>
    </reaction>
</comment>